<evidence type="ECO:0000256" key="16">
    <source>
        <dbReference type="ARBA" id="ARBA00023180"/>
    </source>
</evidence>
<gene>
    <name evidence="25" type="ORF">MANES_13G073600</name>
</gene>
<keyword evidence="8" id="KW-0430">Lectin</keyword>
<dbReference type="InterPro" id="IPR000742">
    <property type="entry name" value="EGF"/>
</dbReference>
<keyword evidence="19" id="KW-0245">EGF-like domain</keyword>
<evidence type="ECO:0000256" key="2">
    <source>
        <dbReference type="ARBA" id="ARBA00012513"/>
    </source>
</evidence>
<comment type="subcellular location">
    <subcellularLocation>
        <location evidence="1">Cell membrane</location>
        <topology evidence="1">Single-pass type I membrane protein</topology>
    </subcellularLocation>
</comment>
<evidence type="ECO:0000256" key="3">
    <source>
        <dbReference type="ARBA" id="ARBA00022475"/>
    </source>
</evidence>
<dbReference type="GO" id="GO:0004674">
    <property type="term" value="F:protein serine/threonine kinase activity"/>
    <property type="evidence" value="ECO:0000318"/>
    <property type="project" value="GO_Central"/>
</dbReference>
<dbReference type="SUPFAM" id="SSF51110">
    <property type="entry name" value="alpha-D-mannose-specific plant lectins"/>
    <property type="match status" value="1"/>
</dbReference>
<feature type="domain" description="Protein kinase" evidence="21">
    <location>
        <begin position="707"/>
        <end position="993"/>
    </location>
</feature>
<dbReference type="GO" id="GO:0048544">
    <property type="term" value="P:recognition of pollen"/>
    <property type="evidence" value="ECO:0007669"/>
    <property type="project" value="InterPro"/>
</dbReference>
<dbReference type="Gene3D" id="3.30.200.20">
    <property type="entry name" value="Phosphorylase Kinase, domain 1"/>
    <property type="match status" value="1"/>
</dbReference>
<dbReference type="FunFam" id="3.30.200.20:FF:000330">
    <property type="entry name" value="G-type lectin S-receptor-like serine/threonine-protein kinase At4g03230"/>
    <property type="match status" value="1"/>
</dbReference>
<reference evidence="25" key="1">
    <citation type="submission" date="2016-02" db="EMBL/GenBank/DDBJ databases">
        <title>WGS assembly of Manihot esculenta.</title>
        <authorList>
            <person name="Bredeson J.V."/>
            <person name="Prochnik S.E."/>
            <person name="Lyons J.B."/>
            <person name="Schmutz J."/>
            <person name="Grimwood J."/>
            <person name="Vrebalov J."/>
            <person name="Bart R.S."/>
            <person name="Amuge T."/>
            <person name="Ferguson M.E."/>
            <person name="Green R."/>
            <person name="Putnam N."/>
            <person name="Stites J."/>
            <person name="Rounsley S."/>
            <person name="Rokhsar D.S."/>
        </authorList>
    </citation>
    <scope>NUCLEOTIDE SEQUENCE [LARGE SCALE GENOMIC DNA]</scope>
    <source>
        <tissue evidence="25">Leaf</tissue>
    </source>
</reference>
<evidence type="ECO:0000256" key="19">
    <source>
        <dbReference type="PROSITE-ProRule" id="PRU00076"/>
    </source>
</evidence>
<dbReference type="Pfam" id="PF08276">
    <property type="entry name" value="PAN_2"/>
    <property type="match status" value="1"/>
</dbReference>
<comment type="catalytic activity">
    <reaction evidence="17">
        <text>L-threonyl-[protein] + ATP = O-phospho-L-threonyl-[protein] + ADP + H(+)</text>
        <dbReference type="Rhea" id="RHEA:46608"/>
        <dbReference type="Rhea" id="RHEA-COMP:11060"/>
        <dbReference type="Rhea" id="RHEA-COMP:11605"/>
        <dbReference type="ChEBI" id="CHEBI:15378"/>
        <dbReference type="ChEBI" id="CHEBI:30013"/>
        <dbReference type="ChEBI" id="CHEBI:30616"/>
        <dbReference type="ChEBI" id="CHEBI:61977"/>
        <dbReference type="ChEBI" id="CHEBI:456216"/>
        <dbReference type="EC" id="2.7.11.1"/>
    </reaction>
</comment>
<evidence type="ECO:0000256" key="5">
    <source>
        <dbReference type="ARBA" id="ARBA00022679"/>
    </source>
</evidence>
<dbReference type="PROSITE" id="PS00108">
    <property type="entry name" value="PROTEIN_KINASE_ST"/>
    <property type="match status" value="1"/>
</dbReference>
<evidence type="ECO:0000313" key="25">
    <source>
        <dbReference type="EMBL" id="OAY33157.1"/>
    </source>
</evidence>
<keyword evidence="13 20" id="KW-0472">Membrane</keyword>
<evidence type="ECO:0000256" key="7">
    <source>
        <dbReference type="ARBA" id="ARBA00022729"/>
    </source>
</evidence>
<dbReference type="InterPro" id="IPR000719">
    <property type="entry name" value="Prot_kinase_dom"/>
</dbReference>
<evidence type="ECO:0000259" key="21">
    <source>
        <dbReference type="PROSITE" id="PS50011"/>
    </source>
</evidence>
<evidence type="ECO:0000256" key="4">
    <source>
        <dbReference type="ARBA" id="ARBA00022527"/>
    </source>
</evidence>
<feature type="domain" description="Bulb-type lectin" evidence="23">
    <location>
        <begin position="45"/>
        <end position="169"/>
    </location>
</feature>
<dbReference type="Pfam" id="PF07714">
    <property type="entry name" value="PK_Tyr_Ser-Thr"/>
    <property type="match status" value="1"/>
</dbReference>
<dbReference type="PANTHER" id="PTHR27002:SF1111">
    <property type="entry name" value="NON-SPECIFIC SERINE_THREONINE PROTEIN KINASE"/>
    <property type="match status" value="1"/>
</dbReference>
<dbReference type="SMART" id="SM00220">
    <property type="entry name" value="S_TKc"/>
    <property type="match status" value="1"/>
</dbReference>
<dbReference type="FunFam" id="1.10.510.10:FF:000060">
    <property type="entry name" value="G-type lectin S-receptor-like serine/threonine-protein kinase"/>
    <property type="match status" value="1"/>
</dbReference>
<accession>A0A2C9UPX3</accession>
<evidence type="ECO:0000256" key="6">
    <source>
        <dbReference type="ARBA" id="ARBA00022692"/>
    </source>
</evidence>
<dbReference type="InterPro" id="IPR000858">
    <property type="entry name" value="S_locus_glycoprot_dom"/>
</dbReference>
<dbReference type="Pfam" id="PF01453">
    <property type="entry name" value="B_lectin"/>
    <property type="match status" value="1"/>
</dbReference>
<dbReference type="CDD" id="cd00028">
    <property type="entry name" value="B_lectin"/>
    <property type="match status" value="1"/>
</dbReference>
<dbReference type="CDD" id="cd14066">
    <property type="entry name" value="STKc_IRAK"/>
    <property type="match status" value="1"/>
</dbReference>
<dbReference type="InterPro" id="IPR008271">
    <property type="entry name" value="Ser/Thr_kinase_AS"/>
</dbReference>
<dbReference type="PROSITE" id="PS50948">
    <property type="entry name" value="PAN"/>
    <property type="match status" value="1"/>
</dbReference>
<keyword evidence="14" id="KW-1015">Disulfide bond</keyword>
<dbReference type="InterPro" id="IPR011009">
    <property type="entry name" value="Kinase-like_dom_sf"/>
</dbReference>
<organism evidence="25">
    <name type="scientific">Manihot esculenta</name>
    <name type="common">Cassava</name>
    <name type="synonym">Jatropha manihot</name>
    <dbReference type="NCBI Taxonomy" id="3983"/>
    <lineage>
        <taxon>Eukaryota</taxon>
        <taxon>Viridiplantae</taxon>
        <taxon>Streptophyta</taxon>
        <taxon>Embryophyta</taxon>
        <taxon>Tracheophyta</taxon>
        <taxon>Spermatophyta</taxon>
        <taxon>Magnoliopsida</taxon>
        <taxon>eudicotyledons</taxon>
        <taxon>Gunneridae</taxon>
        <taxon>Pentapetalae</taxon>
        <taxon>rosids</taxon>
        <taxon>fabids</taxon>
        <taxon>Malpighiales</taxon>
        <taxon>Euphorbiaceae</taxon>
        <taxon>Crotonoideae</taxon>
        <taxon>Manihoteae</taxon>
        <taxon>Manihot</taxon>
    </lineage>
</organism>
<evidence type="ECO:0000259" key="23">
    <source>
        <dbReference type="PROSITE" id="PS50927"/>
    </source>
</evidence>
<keyword evidence="10" id="KW-0418">Kinase</keyword>
<dbReference type="GO" id="GO:0007165">
    <property type="term" value="P:signal transduction"/>
    <property type="evidence" value="ECO:0000318"/>
    <property type="project" value="GO_Central"/>
</dbReference>
<keyword evidence="15" id="KW-0675">Receptor</keyword>
<keyword evidence="12 20" id="KW-1133">Transmembrane helix</keyword>
<dbReference type="PROSITE" id="PS50011">
    <property type="entry name" value="PROTEIN_KINASE_DOM"/>
    <property type="match status" value="1"/>
</dbReference>
<dbReference type="InterPro" id="IPR003609">
    <property type="entry name" value="Pan_app"/>
</dbReference>
<dbReference type="InterPro" id="IPR001480">
    <property type="entry name" value="Bulb-type_lectin_dom"/>
</dbReference>
<evidence type="ECO:0000256" key="14">
    <source>
        <dbReference type="ARBA" id="ARBA00023157"/>
    </source>
</evidence>
<feature type="transmembrane region" description="Helical" evidence="20">
    <location>
        <begin position="622"/>
        <end position="645"/>
    </location>
</feature>
<evidence type="ECO:0000256" key="17">
    <source>
        <dbReference type="ARBA" id="ARBA00047899"/>
    </source>
</evidence>
<dbReference type="SUPFAM" id="SSF56112">
    <property type="entry name" value="Protein kinase-like (PK-like)"/>
    <property type="match status" value="1"/>
</dbReference>
<keyword evidence="6 20" id="KW-0812">Transmembrane</keyword>
<dbReference type="SMART" id="SM00108">
    <property type="entry name" value="B_lectin"/>
    <property type="match status" value="1"/>
</dbReference>
<comment type="catalytic activity">
    <reaction evidence="18">
        <text>L-seryl-[protein] + ATP = O-phospho-L-seryl-[protein] + ADP + H(+)</text>
        <dbReference type="Rhea" id="RHEA:17989"/>
        <dbReference type="Rhea" id="RHEA-COMP:9863"/>
        <dbReference type="Rhea" id="RHEA-COMP:11604"/>
        <dbReference type="ChEBI" id="CHEBI:15378"/>
        <dbReference type="ChEBI" id="CHEBI:29999"/>
        <dbReference type="ChEBI" id="CHEBI:30616"/>
        <dbReference type="ChEBI" id="CHEBI:83421"/>
        <dbReference type="ChEBI" id="CHEBI:456216"/>
        <dbReference type="EC" id="2.7.11.1"/>
    </reaction>
</comment>
<keyword evidence="11" id="KW-0067">ATP-binding</keyword>
<evidence type="ECO:0000259" key="24">
    <source>
        <dbReference type="PROSITE" id="PS50948"/>
    </source>
</evidence>
<evidence type="ECO:0000259" key="22">
    <source>
        <dbReference type="PROSITE" id="PS50026"/>
    </source>
</evidence>
<evidence type="ECO:0000256" key="15">
    <source>
        <dbReference type="ARBA" id="ARBA00023170"/>
    </source>
</evidence>
<evidence type="ECO:0000256" key="8">
    <source>
        <dbReference type="ARBA" id="ARBA00022734"/>
    </source>
</evidence>
<evidence type="ECO:0000256" key="12">
    <source>
        <dbReference type="ARBA" id="ARBA00022989"/>
    </source>
</evidence>
<dbReference type="Gene3D" id="1.10.510.10">
    <property type="entry name" value="Transferase(Phosphotransferase) domain 1"/>
    <property type="match status" value="1"/>
</dbReference>
<keyword evidence="4" id="KW-0723">Serine/threonine-protein kinase</keyword>
<dbReference type="GO" id="GO:0030246">
    <property type="term" value="F:carbohydrate binding"/>
    <property type="evidence" value="ECO:0007669"/>
    <property type="project" value="UniProtKB-KW"/>
</dbReference>
<dbReference type="GO" id="GO:0005524">
    <property type="term" value="F:ATP binding"/>
    <property type="evidence" value="ECO:0007669"/>
    <property type="project" value="UniProtKB-KW"/>
</dbReference>
<dbReference type="InterPro" id="IPR001245">
    <property type="entry name" value="Ser-Thr/Tyr_kinase_cat_dom"/>
</dbReference>
<feature type="domain" description="EGF-like" evidence="22">
    <location>
        <begin position="292"/>
        <end position="328"/>
    </location>
</feature>
<comment type="caution">
    <text evidence="19">Lacks conserved residue(s) required for the propagation of feature annotation.</text>
</comment>
<keyword evidence="16" id="KW-0325">Glycoprotein</keyword>
<evidence type="ECO:0000256" key="9">
    <source>
        <dbReference type="ARBA" id="ARBA00022741"/>
    </source>
</evidence>
<dbReference type="Gene3D" id="2.90.10.10">
    <property type="entry name" value="Bulb-type lectin domain"/>
    <property type="match status" value="1"/>
</dbReference>
<keyword evidence="5" id="KW-0808">Transferase</keyword>
<keyword evidence="3" id="KW-1003">Cell membrane</keyword>
<dbReference type="Pfam" id="PF00954">
    <property type="entry name" value="S_locus_glycop"/>
    <property type="match status" value="1"/>
</dbReference>
<evidence type="ECO:0000256" key="20">
    <source>
        <dbReference type="SAM" id="Phobius"/>
    </source>
</evidence>
<sequence>MISCNVILCSSDDSPKMIYSPMLLNTILFSCVFIFCSSLLNSFARQNISVHNPLNDGETLVSAGEEFELGFFTPAGSVDNKRYLGIWYYGLNPRTVIWVANRNHPLPDTGGRFAVDDGNLNVLDESGKVVWSTDLGPPSPRYYWVATLLDSGNLVFSNRSVTIWQSFKNPTDTFLSGMKMDKEIRLTSWISELDPSPGKFKFSQEDKDQFIIRNGSIPYWGSGVSGEFFRAELDIKVAYLLSNFDKKIWPFGSKHIPNSYYNKTRIVMNFTGQLQYWSLDNQNNWSLEWSEPKDRCSALEACGRFASCNNNNNIACKCLPGFKPLYPEDWKDGDFSGGCTRTSTSCEKNDIFLNLTMMKVSDTKSKSEFKNETECREECLSKCLCKAYSYTQDKNSFPRSPTFSNSTCWIWTEDLRNLQEEYPNGHELFVRVARSDIESTGRNCEPCGTSLIPYPLSTGSNCGDPMYLNFYCDNSTGELKFKASTGTYNVTSVNPNTRTFVIQAIEARSCYARNSAVLELDPSLPYKINCSNEVDNAGNKISSEGIDEIKISWDTPPEPSCNSSADCKDWPYSTCNVTAEGMRRCLCHANFRWDGSALNCTIVEDRTYPTPIIGSSKRKTKLFFIIGITIASLIVLASAIAYIYIRKGRMKKRQETEKIGRDAVLLYGTEKRVKDLIGSEEFKEEDKKGIDVPFFNLDSILAATDNFSEANKLGRGGFGPVYKGIFPGGQEIAIKRLSSVSVQGLEEFKNEVVLIARLQHRNLVKLLGYCIHRNEKILLYEYMPNKSLDSFLFDAELAILLNWEVRFNIIMGVARGLVYLHQDSRLRIIHRDLKTSNILLDAEMNPKISDFGLARIFEGKQTEGNTNRVVGTYGYMSPEYALDGIFSVKSDAFSFGVVVLEILSGRRSTGVFRLEQGENLLSYAWRLWKEQKALDFMDKTISESCKSNEFLKCLCIALLCIQEDPADRPTMSNVLTMLSGETATFSTPKQPAFFEREGIADAASSSSSSKHEISTMWTTSLGGG</sequence>
<evidence type="ECO:0000256" key="13">
    <source>
        <dbReference type="ARBA" id="ARBA00023136"/>
    </source>
</evidence>
<keyword evidence="9" id="KW-0547">Nucleotide-binding</keyword>
<dbReference type="CDD" id="cd01098">
    <property type="entry name" value="PAN_AP_plant"/>
    <property type="match status" value="1"/>
</dbReference>
<dbReference type="GO" id="GO:0006955">
    <property type="term" value="P:immune response"/>
    <property type="evidence" value="ECO:0000318"/>
    <property type="project" value="GO_Central"/>
</dbReference>
<dbReference type="PROSITE" id="PS50026">
    <property type="entry name" value="EGF_3"/>
    <property type="match status" value="1"/>
</dbReference>
<keyword evidence="7" id="KW-0732">Signal</keyword>
<feature type="transmembrane region" description="Helical" evidence="20">
    <location>
        <begin position="23"/>
        <end position="44"/>
    </location>
</feature>
<dbReference type="PANTHER" id="PTHR27002">
    <property type="entry name" value="RECEPTOR-LIKE SERINE/THREONINE-PROTEIN KINASE SD1-8"/>
    <property type="match status" value="1"/>
</dbReference>
<evidence type="ECO:0000256" key="18">
    <source>
        <dbReference type="ARBA" id="ARBA00048679"/>
    </source>
</evidence>
<dbReference type="PROSITE" id="PS50927">
    <property type="entry name" value="BULB_LECTIN"/>
    <property type="match status" value="1"/>
</dbReference>
<name>A0A2C9UPX3_MANES</name>
<dbReference type="GO" id="GO:0005886">
    <property type="term" value="C:plasma membrane"/>
    <property type="evidence" value="ECO:0000318"/>
    <property type="project" value="GO_Central"/>
</dbReference>
<dbReference type="EMBL" id="CM004399">
    <property type="protein sequence ID" value="OAY33157.1"/>
    <property type="molecule type" value="Genomic_DNA"/>
</dbReference>
<evidence type="ECO:0000256" key="11">
    <source>
        <dbReference type="ARBA" id="ARBA00022840"/>
    </source>
</evidence>
<evidence type="ECO:0000256" key="1">
    <source>
        <dbReference type="ARBA" id="ARBA00004251"/>
    </source>
</evidence>
<evidence type="ECO:0000256" key="10">
    <source>
        <dbReference type="ARBA" id="ARBA00022777"/>
    </source>
</evidence>
<proteinExistence type="predicted"/>
<dbReference type="EC" id="2.7.11.1" evidence="2"/>
<dbReference type="AlphaFoldDB" id="A0A2C9UPX3"/>
<dbReference type="InterPro" id="IPR036426">
    <property type="entry name" value="Bulb-type_lectin_dom_sf"/>
</dbReference>
<feature type="domain" description="Apple" evidence="24">
    <location>
        <begin position="346"/>
        <end position="433"/>
    </location>
</feature>
<protein>
    <recommendedName>
        <fullName evidence="2">non-specific serine/threonine protein kinase</fullName>
        <ecNumber evidence="2">2.7.11.1</ecNumber>
    </recommendedName>
</protein>